<proteinExistence type="predicted"/>
<dbReference type="EMBL" id="ML976680">
    <property type="protein sequence ID" value="KAF1973508.1"/>
    <property type="molecule type" value="Genomic_DNA"/>
</dbReference>
<evidence type="ECO:0000313" key="3">
    <source>
        <dbReference type="Proteomes" id="UP000800036"/>
    </source>
</evidence>
<reference evidence="2" key="1">
    <citation type="journal article" date="2020" name="Stud. Mycol.">
        <title>101 Dothideomycetes genomes: a test case for predicting lifestyles and emergence of pathogens.</title>
        <authorList>
            <person name="Haridas S."/>
            <person name="Albert R."/>
            <person name="Binder M."/>
            <person name="Bloem J."/>
            <person name="Labutti K."/>
            <person name="Salamov A."/>
            <person name="Andreopoulos B."/>
            <person name="Baker S."/>
            <person name="Barry K."/>
            <person name="Bills G."/>
            <person name="Bluhm B."/>
            <person name="Cannon C."/>
            <person name="Castanera R."/>
            <person name="Culley D."/>
            <person name="Daum C."/>
            <person name="Ezra D."/>
            <person name="Gonzalez J."/>
            <person name="Henrissat B."/>
            <person name="Kuo A."/>
            <person name="Liang C."/>
            <person name="Lipzen A."/>
            <person name="Lutzoni F."/>
            <person name="Magnuson J."/>
            <person name="Mondo S."/>
            <person name="Nolan M."/>
            <person name="Ohm R."/>
            <person name="Pangilinan J."/>
            <person name="Park H.-J."/>
            <person name="Ramirez L."/>
            <person name="Alfaro M."/>
            <person name="Sun H."/>
            <person name="Tritt A."/>
            <person name="Yoshinaga Y."/>
            <person name="Zwiers L.-H."/>
            <person name="Turgeon B."/>
            <person name="Goodwin S."/>
            <person name="Spatafora J."/>
            <person name="Crous P."/>
            <person name="Grigoriev I."/>
        </authorList>
    </citation>
    <scope>NUCLEOTIDE SEQUENCE</scope>
    <source>
        <strain evidence="2">CBS 107.79</strain>
    </source>
</reference>
<dbReference type="Proteomes" id="UP000800036">
    <property type="component" value="Unassembled WGS sequence"/>
</dbReference>
<evidence type="ECO:0008006" key="4">
    <source>
        <dbReference type="Google" id="ProtNLM"/>
    </source>
</evidence>
<dbReference type="AlphaFoldDB" id="A0A6A5V9I1"/>
<feature type="compositionally biased region" description="Basic and acidic residues" evidence="1">
    <location>
        <begin position="79"/>
        <end position="88"/>
    </location>
</feature>
<sequence>MDPRCTWENAWGLTLIAGCLPEPNTMVNVENWNILDLLQLFALGNGQYSANVTTKVLRGREDPWAGWVPHTDESQSDNSNRDEDAKDTFEDEHDYANNIDNGEERNKEDQDRSRPNASSFDKHAFAQIQSIVANLNEIFLTEHNILGFGLRRCESGDVLVIAQGGNMPIALRPKADSKAPISNSQPKYEVFGVCYVHGFMHGEQNERLKQEQGGLTTFRVA</sequence>
<keyword evidence="3" id="KW-1185">Reference proteome</keyword>
<protein>
    <recommendedName>
        <fullName evidence="4">Heterokaryon incompatibility domain-containing protein</fullName>
    </recommendedName>
</protein>
<organism evidence="2 3">
    <name type="scientific">Bimuria novae-zelandiae CBS 107.79</name>
    <dbReference type="NCBI Taxonomy" id="1447943"/>
    <lineage>
        <taxon>Eukaryota</taxon>
        <taxon>Fungi</taxon>
        <taxon>Dikarya</taxon>
        <taxon>Ascomycota</taxon>
        <taxon>Pezizomycotina</taxon>
        <taxon>Dothideomycetes</taxon>
        <taxon>Pleosporomycetidae</taxon>
        <taxon>Pleosporales</taxon>
        <taxon>Massarineae</taxon>
        <taxon>Didymosphaeriaceae</taxon>
        <taxon>Bimuria</taxon>
    </lineage>
</organism>
<accession>A0A6A5V9I1</accession>
<dbReference type="OrthoDB" id="2157530at2759"/>
<dbReference type="Pfam" id="PF26639">
    <property type="entry name" value="Het-6_barrel"/>
    <property type="match status" value="1"/>
</dbReference>
<evidence type="ECO:0000313" key="2">
    <source>
        <dbReference type="EMBL" id="KAF1973508.1"/>
    </source>
</evidence>
<feature type="compositionally biased region" description="Basic and acidic residues" evidence="1">
    <location>
        <begin position="102"/>
        <end position="118"/>
    </location>
</feature>
<name>A0A6A5V9I1_9PLEO</name>
<gene>
    <name evidence="2" type="ORF">BU23DRAFT_639949</name>
</gene>
<evidence type="ECO:0000256" key="1">
    <source>
        <dbReference type="SAM" id="MobiDB-lite"/>
    </source>
</evidence>
<feature type="region of interest" description="Disordered" evidence="1">
    <location>
        <begin position="63"/>
        <end position="118"/>
    </location>
</feature>
<dbReference type="PROSITE" id="PS51257">
    <property type="entry name" value="PROKAR_LIPOPROTEIN"/>
    <property type="match status" value="1"/>
</dbReference>